<dbReference type="GO" id="GO:0035091">
    <property type="term" value="F:phosphatidylinositol binding"/>
    <property type="evidence" value="ECO:0007669"/>
    <property type="project" value="TreeGrafter"/>
</dbReference>
<dbReference type="PANTHER" id="PTHR47185:SF2">
    <property type="entry name" value="FUNGAL PROTEIN"/>
    <property type="match status" value="1"/>
</dbReference>
<feature type="domain" description="PX-associated" evidence="3">
    <location>
        <begin position="12"/>
        <end position="133"/>
    </location>
</feature>
<reference evidence="6" key="1">
    <citation type="submission" date="2010-05" db="EMBL/GenBank/DDBJ databases">
        <title>The genome sequence of Magnaporthe poae strain ATCC 64411.</title>
        <authorList>
            <person name="Ma L.-J."/>
            <person name="Dead R."/>
            <person name="Young S."/>
            <person name="Zeng Q."/>
            <person name="Koehrsen M."/>
            <person name="Alvarado L."/>
            <person name="Berlin A."/>
            <person name="Chapman S.B."/>
            <person name="Chen Z."/>
            <person name="Freedman E."/>
            <person name="Gellesch M."/>
            <person name="Goldberg J."/>
            <person name="Griggs A."/>
            <person name="Gujja S."/>
            <person name="Heilman E.R."/>
            <person name="Heiman D."/>
            <person name="Hepburn T."/>
            <person name="Howarth C."/>
            <person name="Jen D."/>
            <person name="Larson L."/>
            <person name="Mehta T."/>
            <person name="Neiman D."/>
            <person name="Pearson M."/>
            <person name="Roberts A."/>
            <person name="Saif S."/>
            <person name="Shea T."/>
            <person name="Shenoy N."/>
            <person name="Sisk P."/>
            <person name="Stolte C."/>
            <person name="Sykes S."/>
            <person name="Walk T."/>
            <person name="White J."/>
            <person name="Yandava C."/>
            <person name="Haas B."/>
            <person name="Nusbaum C."/>
            <person name="Birren B."/>
        </authorList>
    </citation>
    <scope>NUCLEOTIDE SEQUENCE [LARGE SCALE GENOMIC DNA]</scope>
    <source>
        <strain evidence="6">ATCC 64411 / 73-15</strain>
    </source>
</reference>
<accession>A0A0C4DTT8</accession>
<dbReference type="eggNOG" id="ENOG502R4GW">
    <property type="taxonomic scope" value="Eukaryota"/>
</dbReference>
<feature type="compositionally biased region" description="Low complexity" evidence="1">
    <location>
        <begin position="626"/>
        <end position="648"/>
    </location>
</feature>
<name>A0A0C4DTT8_MAGP6</name>
<protein>
    <submittedName>
        <fullName evidence="4 5">Uncharacterized protein</fullName>
    </submittedName>
</protein>
<dbReference type="EnsemblFungi" id="MAPG_03363T0">
    <property type="protein sequence ID" value="MAPG_03363T0"/>
    <property type="gene ID" value="MAPG_03363"/>
</dbReference>
<dbReference type="OMA" id="MINGMMR"/>
<evidence type="ECO:0000313" key="4">
    <source>
        <dbReference type="EMBL" id="KLU84319.1"/>
    </source>
</evidence>
<proteinExistence type="predicted"/>
<dbReference type="AlphaFoldDB" id="A0A0C4DTT8"/>
<keyword evidence="6" id="KW-1185">Reference proteome</keyword>
<organism evidence="5 6">
    <name type="scientific">Magnaporthiopsis poae (strain ATCC 64411 / 73-15)</name>
    <name type="common">Kentucky bluegrass fungus</name>
    <name type="synonym">Magnaporthe poae</name>
    <dbReference type="NCBI Taxonomy" id="644358"/>
    <lineage>
        <taxon>Eukaryota</taxon>
        <taxon>Fungi</taxon>
        <taxon>Dikarya</taxon>
        <taxon>Ascomycota</taxon>
        <taxon>Pezizomycotina</taxon>
        <taxon>Sordariomycetes</taxon>
        <taxon>Sordariomycetidae</taxon>
        <taxon>Magnaporthales</taxon>
        <taxon>Magnaporthaceae</taxon>
        <taxon>Magnaporthiopsis</taxon>
    </lineage>
</organism>
<reference evidence="5" key="4">
    <citation type="journal article" date="2015" name="G3 (Bethesda)">
        <title>Genome sequences of three phytopathogenic species of the Magnaporthaceae family of fungi.</title>
        <authorList>
            <person name="Okagaki L.H."/>
            <person name="Nunes C.C."/>
            <person name="Sailsbery J."/>
            <person name="Clay B."/>
            <person name="Brown D."/>
            <person name="John T."/>
            <person name="Oh Y."/>
            <person name="Young N."/>
            <person name="Fitzgerald M."/>
            <person name="Haas B.J."/>
            <person name="Zeng Q."/>
            <person name="Young S."/>
            <person name="Adiconis X."/>
            <person name="Fan L."/>
            <person name="Levin J.Z."/>
            <person name="Mitchell T.K."/>
            <person name="Okubara P.A."/>
            <person name="Farman M.L."/>
            <person name="Kohn L.M."/>
            <person name="Birren B."/>
            <person name="Ma L.-J."/>
            <person name="Dean R.A."/>
        </authorList>
    </citation>
    <scope>NUCLEOTIDE SEQUENCE</scope>
    <source>
        <strain evidence="5">ATCC 64411 / 73-15</strain>
    </source>
</reference>
<gene>
    <name evidence="4" type="ORF">MAPG_03363</name>
</gene>
<evidence type="ECO:0000313" key="5">
    <source>
        <dbReference type="EnsemblFungi" id="MAPG_03363T0"/>
    </source>
</evidence>
<dbReference type="Pfam" id="PF12828">
    <property type="entry name" value="PXB"/>
    <property type="match status" value="1"/>
</dbReference>
<dbReference type="Proteomes" id="UP000011715">
    <property type="component" value="Unassembled WGS sequence"/>
</dbReference>
<dbReference type="OrthoDB" id="2117459at2759"/>
<dbReference type="Pfam" id="PF12825">
    <property type="entry name" value="DUF3818"/>
    <property type="match status" value="2"/>
</dbReference>
<dbReference type="EMBL" id="GL876967">
    <property type="protein sequence ID" value="KLU84319.1"/>
    <property type="molecule type" value="Genomic_DNA"/>
</dbReference>
<dbReference type="STRING" id="644358.A0A0C4DTT8"/>
<evidence type="ECO:0000313" key="6">
    <source>
        <dbReference type="Proteomes" id="UP000011715"/>
    </source>
</evidence>
<evidence type="ECO:0000256" key="1">
    <source>
        <dbReference type="SAM" id="MobiDB-lite"/>
    </source>
</evidence>
<feature type="region of interest" description="Disordered" evidence="1">
    <location>
        <begin position="616"/>
        <end position="678"/>
    </location>
</feature>
<feature type="domain" description="PX" evidence="2">
    <location>
        <begin position="384"/>
        <end position="513"/>
    </location>
</feature>
<dbReference type="InterPro" id="IPR024555">
    <property type="entry name" value="PX-associated"/>
</dbReference>
<sequence length="798" mass="87251">MTVDANALAGTDALTPAQLHALFDILTHYQAYGEIRDFRDPNTVSECGEPFVRPDGKPAPRSATPVLQHLLTAFLLPFVGISNLSHEFWSVEAQGILCSFAEANLSESYDKGAVGTRRTLATITSSVIEAATRGCLGGHARHVRIGERLQQASYDLASAAALQKAWDDVLQGLVYGDLIDELIDFETETEDLEAHSPAVEAAVRYIITHLATIVHQVFVVSSEGQYLVKLLETLHQLLPYAIIRQTLRVANAATMVNGLVTLLLGKASVGSLSNWLGVTTNADEGYTLLQNIVERILKWDSADFRKTAEKTKKSPASPSKEELAAIDEHINRPREEQEHIRTISIVKKQSIVVTILEMTDPNLVVDLLEDSPEKHAMLLEYYSARLSVRDRDEVLRVLCKSRPDLPTRALRNVVAAFDPIIREVHAKVPLHEHLADLETFITEFIETCRGKRPAGSGTATPVSGASTPRPPSVTDFVELMQRNKKLLYKWLHRVAKDCPELRENYRDWCNNSIREYRAASLSSTGGDQRADCGAWTARAVAALEESGIRIARPSTGDGDSCAGGAGAMSAALQAMVAALPPATRAEIAPLLDRHEMYLETLDEQSCRRMQAVLDDLKRTTERSRRSGSSGSNVSNKSAGSSNGSSKGGLWSRKKKMINGVDRNDSGTPPPLTVGVHSGPGRYLVRWQDLMDEALITPSAAQGGPVRRGRDVRRATVAGKSATGSKVEDGGNCVPDDLAERLESIRLQEEDEARGGYQEAPDVTLVVESLGPLFKEMLLHASERQVVNGNGRKTPWKET</sequence>
<evidence type="ECO:0000259" key="3">
    <source>
        <dbReference type="Pfam" id="PF12828"/>
    </source>
</evidence>
<dbReference type="VEuPathDB" id="FungiDB:MAPG_03363"/>
<reference evidence="4" key="2">
    <citation type="submission" date="2010-05" db="EMBL/GenBank/DDBJ databases">
        <title>The Genome Sequence of Magnaporthe poae strain ATCC 64411.</title>
        <authorList>
            <consortium name="The Broad Institute Genome Sequencing Platform"/>
            <consortium name="Broad Institute Genome Sequencing Center for Infectious Disease"/>
            <person name="Ma L.-J."/>
            <person name="Dead R."/>
            <person name="Young S."/>
            <person name="Zeng Q."/>
            <person name="Koehrsen M."/>
            <person name="Alvarado L."/>
            <person name="Berlin A."/>
            <person name="Chapman S.B."/>
            <person name="Chen Z."/>
            <person name="Freedman E."/>
            <person name="Gellesch M."/>
            <person name="Goldberg J."/>
            <person name="Griggs A."/>
            <person name="Gujja S."/>
            <person name="Heilman E.R."/>
            <person name="Heiman D."/>
            <person name="Hepburn T."/>
            <person name="Howarth C."/>
            <person name="Jen D."/>
            <person name="Larson L."/>
            <person name="Mehta T."/>
            <person name="Neiman D."/>
            <person name="Pearson M."/>
            <person name="Roberts A."/>
            <person name="Saif S."/>
            <person name="Shea T."/>
            <person name="Shenoy N."/>
            <person name="Sisk P."/>
            <person name="Stolte C."/>
            <person name="Sykes S."/>
            <person name="Walk T."/>
            <person name="White J."/>
            <person name="Yandava C."/>
            <person name="Haas B."/>
            <person name="Nusbaum C."/>
            <person name="Birren B."/>
        </authorList>
    </citation>
    <scope>NUCLEOTIDE SEQUENCE</scope>
    <source>
        <strain evidence="4">ATCC 64411</strain>
    </source>
</reference>
<reference evidence="5" key="5">
    <citation type="submission" date="2015-06" db="UniProtKB">
        <authorList>
            <consortium name="EnsemblFungi"/>
        </authorList>
    </citation>
    <scope>IDENTIFICATION</scope>
    <source>
        <strain evidence="5">ATCC 64411</strain>
    </source>
</reference>
<dbReference type="InterPro" id="IPR024554">
    <property type="entry name" value="LEC1-like_C"/>
</dbReference>
<feature type="domain" description="PX" evidence="2">
    <location>
        <begin position="187"/>
        <end position="360"/>
    </location>
</feature>
<evidence type="ECO:0000259" key="2">
    <source>
        <dbReference type="Pfam" id="PF12825"/>
    </source>
</evidence>
<dbReference type="PANTHER" id="PTHR47185">
    <property type="entry name" value="PX DOMAIN-CONTAINING PROTEIN YPR097W"/>
    <property type="match status" value="1"/>
</dbReference>
<dbReference type="EMBL" id="ADBL01000807">
    <property type="status" value="NOT_ANNOTATED_CDS"/>
    <property type="molecule type" value="Genomic_DNA"/>
</dbReference>
<reference evidence="4" key="3">
    <citation type="submission" date="2011-03" db="EMBL/GenBank/DDBJ databases">
        <title>Annotation of Magnaporthe poae ATCC 64411.</title>
        <authorList>
            <person name="Ma L.-J."/>
            <person name="Dead R."/>
            <person name="Young S.K."/>
            <person name="Zeng Q."/>
            <person name="Gargeya S."/>
            <person name="Fitzgerald M."/>
            <person name="Haas B."/>
            <person name="Abouelleil A."/>
            <person name="Alvarado L."/>
            <person name="Arachchi H.M."/>
            <person name="Berlin A."/>
            <person name="Brown A."/>
            <person name="Chapman S.B."/>
            <person name="Chen Z."/>
            <person name="Dunbar C."/>
            <person name="Freedman E."/>
            <person name="Gearin G."/>
            <person name="Gellesch M."/>
            <person name="Goldberg J."/>
            <person name="Griggs A."/>
            <person name="Gujja S."/>
            <person name="Heiman D."/>
            <person name="Howarth C."/>
            <person name="Larson L."/>
            <person name="Lui A."/>
            <person name="MacDonald P.J.P."/>
            <person name="Mehta T."/>
            <person name="Montmayeur A."/>
            <person name="Murphy C."/>
            <person name="Neiman D."/>
            <person name="Pearson M."/>
            <person name="Priest M."/>
            <person name="Roberts A."/>
            <person name="Saif S."/>
            <person name="Shea T."/>
            <person name="Shenoy N."/>
            <person name="Sisk P."/>
            <person name="Stolte C."/>
            <person name="Sykes S."/>
            <person name="Yandava C."/>
            <person name="Wortman J."/>
            <person name="Nusbaum C."/>
            <person name="Birren B."/>
        </authorList>
    </citation>
    <scope>NUCLEOTIDE SEQUENCE</scope>
    <source>
        <strain evidence="4">ATCC 64411</strain>
    </source>
</reference>
<dbReference type="InterPro" id="IPR047168">
    <property type="entry name" value="LEC1-like"/>
</dbReference>